<reference evidence="1" key="2">
    <citation type="journal article" date="2020" name="Nat. Commun.">
        <title>Large-scale genome sequencing of mycorrhizal fungi provides insights into the early evolution of symbiotic traits.</title>
        <authorList>
            <person name="Miyauchi S."/>
            <person name="Kiss E."/>
            <person name="Kuo A."/>
            <person name="Drula E."/>
            <person name="Kohler A."/>
            <person name="Sanchez-Garcia M."/>
            <person name="Morin E."/>
            <person name="Andreopoulos B."/>
            <person name="Barry K.W."/>
            <person name="Bonito G."/>
            <person name="Buee M."/>
            <person name="Carver A."/>
            <person name="Chen C."/>
            <person name="Cichocki N."/>
            <person name="Clum A."/>
            <person name="Culley D."/>
            <person name="Crous P.W."/>
            <person name="Fauchery L."/>
            <person name="Girlanda M."/>
            <person name="Hayes R.D."/>
            <person name="Keri Z."/>
            <person name="LaButti K."/>
            <person name="Lipzen A."/>
            <person name="Lombard V."/>
            <person name="Magnuson J."/>
            <person name="Maillard F."/>
            <person name="Murat C."/>
            <person name="Nolan M."/>
            <person name="Ohm R.A."/>
            <person name="Pangilinan J."/>
            <person name="Pereira M.F."/>
            <person name="Perotto S."/>
            <person name="Peter M."/>
            <person name="Pfister S."/>
            <person name="Riley R."/>
            <person name="Sitrit Y."/>
            <person name="Stielow J.B."/>
            <person name="Szollosi G."/>
            <person name="Zifcakova L."/>
            <person name="Stursova M."/>
            <person name="Spatafora J.W."/>
            <person name="Tedersoo L."/>
            <person name="Vaario L.M."/>
            <person name="Yamada A."/>
            <person name="Yan M."/>
            <person name="Wang P."/>
            <person name="Xu J."/>
            <person name="Bruns T."/>
            <person name="Baldrian P."/>
            <person name="Vilgalys R."/>
            <person name="Dunand C."/>
            <person name="Henrissat B."/>
            <person name="Grigoriev I.V."/>
            <person name="Hibbett D."/>
            <person name="Nagy L.G."/>
            <person name="Martin F.M."/>
        </authorList>
    </citation>
    <scope>NUCLEOTIDE SEQUENCE</scope>
    <source>
        <strain evidence="1">Prilba</strain>
    </source>
</reference>
<evidence type="ECO:0000313" key="1">
    <source>
        <dbReference type="EMBL" id="KAF8480319.1"/>
    </source>
</evidence>
<dbReference type="Proteomes" id="UP000759537">
    <property type="component" value="Unassembled WGS sequence"/>
</dbReference>
<protein>
    <submittedName>
        <fullName evidence="1">Uncharacterized protein</fullName>
    </submittedName>
</protein>
<organism evidence="1 2">
    <name type="scientific">Russula ochroleuca</name>
    <dbReference type="NCBI Taxonomy" id="152965"/>
    <lineage>
        <taxon>Eukaryota</taxon>
        <taxon>Fungi</taxon>
        <taxon>Dikarya</taxon>
        <taxon>Basidiomycota</taxon>
        <taxon>Agaricomycotina</taxon>
        <taxon>Agaricomycetes</taxon>
        <taxon>Russulales</taxon>
        <taxon>Russulaceae</taxon>
        <taxon>Russula</taxon>
    </lineage>
</organism>
<evidence type="ECO:0000313" key="2">
    <source>
        <dbReference type="Proteomes" id="UP000759537"/>
    </source>
</evidence>
<gene>
    <name evidence="1" type="ORF">DFH94DRAFT_741909</name>
</gene>
<keyword evidence="2" id="KW-1185">Reference proteome</keyword>
<sequence>MVTWTRGFLLVPISGVTKTSQLFHVLYSRCGAVLDVPVMMFRARPNPPLVLRLPAQEEPLLSRSHCRRTQWSGDDGDVCQCHLSWEKTVHHLAGVA</sequence>
<dbReference type="AlphaFoldDB" id="A0A9P5MWA3"/>
<name>A0A9P5MWA3_9AGAM</name>
<proteinExistence type="predicted"/>
<accession>A0A9P5MWA3</accession>
<reference evidence="1" key="1">
    <citation type="submission" date="2019-10" db="EMBL/GenBank/DDBJ databases">
        <authorList>
            <consortium name="DOE Joint Genome Institute"/>
            <person name="Kuo A."/>
            <person name="Miyauchi S."/>
            <person name="Kiss E."/>
            <person name="Drula E."/>
            <person name="Kohler A."/>
            <person name="Sanchez-Garcia M."/>
            <person name="Andreopoulos B."/>
            <person name="Barry K.W."/>
            <person name="Bonito G."/>
            <person name="Buee M."/>
            <person name="Carver A."/>
            <person name="Chen C."/>
            <person name="Cichocki N."/>
            <person name="Clum A."/>
            <person name="Culley D."/>
            <person name="Crous P.W."/>
            <person name="Fauchery L."/>
            <person name="Girlanda M."/>
            <person name="Hayes R."/>
            <person name="Keri Z."/>
            <person name="LaButti K."/>
            <person name="Lipzen A."/>
            <person name="Lombard V."/>
            <person name="Magnuson J."/>
            <person name="Maillard F."/>
            <person name="Morin E."/>
            <person name="Murat C."/>
            <person name="Nolan M."/>
            <person name="Ohm R."/>
            <person name="Pangilinan J."/>
            <person name="Pereira M."/>
            <person name="Perotto S."/>
            <person name="Peter M."/>
            <person name="Riley R."/>
            <person name="Sitrit Y."/>
            <person name="Stielow B."/>
            <person name="Szollosi G."/>
            <person name="Zifcakova L."/>
            <person name="Stursova M."/>
            <person name="Spatafora J.W."/>
            <person name="Tedersoo L."/>
            <person name="Vaario L.-M."/>
            <person name="Yamada A."/>
            <person name="Yan M."/>
            <person name="Wang P."/>
            <person name="Xu J."/>
            <person name="Bruns T."/>
            <person name="Baldrian P."/>
            <person name="Vilgalys R."/>
            <person name="Henrissat B."/>
            <person name="Grigoriev I.V."/>
            <person name="Hibbett D."/>
            <person name="Nagy L.G."/>
            <person name="Martin F.M."/>
        </authorList>
    </citation>
    <scope>NUCLEOTIDE SEQUENCE</scope>
    <source>
        <strain evidence="1">Prilba</strain>
    </source>
</reference>
<dbReference type="EMBL" id="WHVB01000008">
    <property type="protein sequence ID" value="KAF8480319.1"/>
    <property type="molecule type" value="Genomic_DNA"/>
</dbReference>
<comment type="caution">
    <text evidence="1">The sequence shown here is derived from an EMBL/GenBank/DDBJ whole genome shotgun (WGS) entry which is preliminary data.</text>
</comment>